<proteinExistence type="predicted"/>
<dbReference type="Proteomes" id="UP001596043">
    <property type="component" value="Unassembled WGS sequence"/>
</dbReference>
<evidence type="ECO:0000313" key="2">
    <source>
        <dbReference type="Proteomes" id="UP001596043"/>
    </source>
</evidence>
<name>A0ABV9I379_9FLAO</name>
<dbReference type="PROSITE" id="PS51257">
    <property type="entry name" value="PROKAR_LIPOPROTEIN"/>
    <property type="match status" value="1"/>
</dbReference>
<comment type="caution">
    <text evidence="1">The sequence shown here is derived from an EMBL/GenBank/DDBJ whole genome shotgun (WGS) entry which is preliminary data.</text>
</comment>
<organism evidence="1 2">
    <name type="scientific">Dokdonia ponticola</name>
    <dbReference type="NCBI Taxonomy" id="2041041"/>
    <lineage>
        <taxon>Bacteria</taxon>
        <taxon>Pseudomonadati</taxon>
        <taxon>Bacteroidota</taxon>
        <taxon>Flavobacteriia</taxon>
        <taxon>Flavobacteriales</taxon>
        <taxon>Flavobacteriaceae</taxon>
        <taxon>Dokdonia</taxon>
    </lineage>
</organism>
<sequence>MCKRLSIYILFFLILLSCNRQSKVDVRKPFEINHKLTCEGLIENGYTRLWGDDVVLVSKEIADTLVYYQLEYHREEIEPEVGFINNDDTFIIIPEGSPDFQTKLCEDAYIYSRYFKLKFGADKHKALEYIEAIDRSQYKIIRNNRLYPQEEEYFEVLNLKTQDTFNCSITREKQHWYFQSSISF</sequence>
<dbReference type="EMBL" id="JBHSFV010000023">
    <property type="protein sequence ID" value="MFC4636568.1"/>
    <property type="molecule type" value="Genomic_DNA"/>
</dbReference>
<reference evidence="2" key="1">
    <citation type="journal article" date="2019" name="Int. J. Syst. Evol. Microbiol.">
        <title>The Global Catalogue of Microorganisms (GCM) 10K type strain sequencing project: providing services to taxonomists for standard genome sequencing and annotation.</title>
        <authorList>
            <consortium name="The Broad Institute Genomics Platform"/>
            <consortium name="The Broad Institute Genome Sequencing Center for Infectious Disease"/>
            <person name="Wu L."/>
            <person name="Ma J."/>
        </authorList>
    </citation>
    <scope>NUCLEOTIDE SEQUENCE [LARGE SCALE GENOMIC DNA]</scope>
    <source>
        <strain evidence="2">YJ-61-S</strain>
    </source>
</reference>
<keyword evidence="2" id="KW-1185">Reference proteome</keyword>
<protein>
    <recommendedName>
        <fullName evidence="3">Lipoprotein</fullName>
    </recommendedName>
</protein>
<evidence type="ECO:0000313" key="1">
    <source>
        <dbReference type="EMBL" id="MFC4636568.1"/>
    </source>
</evidence>
<accession>A0ABV9I379</accession>
<evidence type="ECO:0008006" key="3">
    <source>
        <dbReference type="Google" id="ProtNLM"/>
    </source>
</evidence>
<gene>
    <name evidence="1" type="ORF">ACFO3O_21870</name>
</gene>